<dbReference type="Proteomes" id="UP000319257">
    <property type="component" value="Unassembled WGS sequence"/>
</dbReference>
<evidence type="ECO:0000313" key="1">
    <source>
        <dbReference type="EMBL" id="TPX13472.1"/>
    </source>
</evidence>
<dbReference type="Pfam" id="PF01042">
    <property type="entry name" value="Ribonuc_L-PSP"/>
    <property type="match status" value="1"/>
</dbReference>
<name>A0A507AU10_9PEZI</name>
<organism evidence="1 2">
    <name type="scientific">Thyridium curvatum</name>
    <dbReference type="NCBI Taxonomy" id="1093900"/>
    <lineage>
        <taxon>Eukaryota</taxon>
        <taxon>Fungi</taxon>
        <taxon>Dikarya</taxon>
        <taxon>Ascomycota</taxon>
        <taxon>Pezizomycotina</taxon>
        <taxon>Sordariomycetes</taxon>
        <taxon>Sordariomycetidae</taxon>
        <taxon>Thyridiales</taxon>
        <taxon>Thyridiaceae</taxon>
        <taxon>Thyridium</taxon>
    </lineage>
</organism>
<dbReference type="GO" id="GO:0005829">
    <property type="term" value="C:cytosol"/>
    <property type="evidence" value="ECO:0007669"/>
    <property type="project" value="TreeGrafter"/>
</dbReference>
<dbReference type="GO" id="GO:0019239">
    <property type="term" value="F:deaminase activity"/>
    <property type="evidence" value="ECO:0007669"/>
    <property type="project" value="TreeGrafter"/>
</dbReference>
<keyword evidence="2" id="KW-1185">Reference proteome</keyword>
<comment type="caution">
    <text evidence="1">The sequence shown here is derived from an EMBL/GenBank/DDBJ whole genome shotgun (WGS) entry which is preliminary data.</text>
</comment>
<dbReference type="AlphaFoldDB" id="A0A507AU10"/>
<accession>A0A507AU10</accession>
<dbReference type="RefSeq" id="XP_030995183.1">
    <property type="nucleotide sequence ID" value="XM_031140809.1"/>
</dbReference>
<dbReference type="GeneID" id="41973649"/>
<dbReference type="PANTHER" id="PTHR11803:SF22">
    <property type="entry name" value="ENDORIBONUCLEASE FAMILY PROTEIN BRT1, PUTATIVE (AFU_ORTHOLOGUE AFUA_5G03780)-RELATED"/>
    <property type="match status" value="1"/>
</dbReference>
<dbReference type="InterPro" id="IPR006175">
    <property type="entry name" value="YjgF/YER057c/UK114"/>
</dbReference>
<dbReference type="SUPFAM" id="SSF55298">
    <property type="entry name" value="YjgF-like"/>
    <property type="match status" value="1"/>
</dbReference>
<dbReference type="GO" id="GO:0005739">
    <property type="term" value="C:mitochondrion"/>
    <property type="evidence" value="ECO:0007669"/>
    <property type="project" value="TreeGrafter"/>
</dbReference>
<dbReference type="InParanoid" id="A0A507AU10"/>
<proteinExistence type="predicted"/>
<dbReference type="CDD" id="cd00448">
    <property type="entry name" value="YjgF_YER057c_UK114_family"/>
    <property type="match status" value="1"/>
</dbReference>
<gene>
    <name evidence="1" type="ORF">E0L32_006202</name>
</gene>
<reference evidence="1 2" key="1">
    <citation type="submission" date="2019-06" db="EMBL/GenBank/DDBJ databases">
        <title>Draft genome sequence of the filamentous fungus Phialemoniopsis curvata isolated from diesel fuel.</title>
        <authorList>
            <person name="Varaljay V.A."/>
            <person name="Lyon W.J."/>
            <person name="Crouch A.L."/>
            <person name="Drake C.E."/>
            <person name="Hollomon J.M."/>
            <person name="Nadeau L.J."/>
            <person name="Nunn H.S."/>
            <person name="Stevenson B.S."/>
            <person name="Bojanowski C.L."/>
            <person name="Crookes-Goodson W.J."/>
        </authorList>
    </citation>
    <scope>NUCLEOTIDE SEQUENCE [LARGE SCALE GENOMIC DNA]</scope>
    <source>
        <strain evidence="1 2">D216</strain>
    </source>
</reference>
<protein>
    <submittedName>
        <fullName evidence="1">Uncharacterized protein</fullName>
    </submittedName>
</protein>
<evidence type="ECO:0000313" key="2">
    <source>
        <dbReference type="Proteomes" id="UP000319257"/>
    </source>
</evidence>
<dbReference type="STRING" id="1093900.A0A507AU10"/>
<dbReference type="PANTHER" id="PTHR11803">
    <property type="entry name" value="2-IMINOBUTANOATE/2-IMINOPROPANOATE DEAMINASE RIDA"/>
    <property type="match status" value="1"/>
</dbReference>
<dbReference type="OrthoDB" id="309640at2759"/>
<dbReference type="EMBL" id="SKBQ01000034">
    <property type="protein sequence ID" value="TPX13472.1"/>
    <property type="molecule type" value="Genomic_DNA"/>
</dbReference>
<dbReference type="InterPro" id="IPR035959">
    <property type="entry name" value="RutC-like_sf"/>
</dbReference>
<dbReference type="Gene3D" id="3.30.1330.40">
    <property type="entry name" value="RutC-like"/>
    <property type="match status" value="1"/>
</dbReference>
<sequence length="109" mass="11674">MFSKRAVYTEKGPAPLAGIYNQAIIAKDMVYCSGVIATDPATDDLVEGDIKVHTVGETGFSILAAGADAAGTDIDNVVKVTVYLSNMEEFDAMNSVYSQYWGNVKPCRT</sequence>